<evidence type="ECO:0000256" key="4">
    <source>
        <dbReference type="RuleBase" id="RU000363"/>
    </source>
</evidence>
<accession>A0AAE8N2U6</accession>
<dbReference type="InterPro" id="IPR051911">
    <property type="entry name" value="SDR_oxidoreductase"/>
</dbReference>
<dbReference type="Proteomes" id="UP001187682">
    <property type="component" value="Unassembled WGS sequence"/>
</dbReference>
<sequence>MASPVWFITGSSNGLGLLLSLRALRAGHRVIATVRDAERSAEAVQSIKDAGGRVVEMDSMESRQSIINKVQEAEKIHGRIDFLVNNAGYSQLGPVEFFTEEETERQFRTNVFGPLFVMQAALPGMRSRKAGTIINVSSVAGHDATPSCGLYAASKFGLEGLSESLSKEVASFGISVLLVEPGAFRTNFLHAIGTAEPPVVQSGYEGTPVDAFMTRFHGANGKQAGDPHKAVEAVFEVATGEGKAGKLKGKVLRLVLGDDAFTRIEGKIRSVQGDMETTREVGLFTAFDS</sequence>
<dbReference type="InterPro" id="IPR036291">
    <property type="entry name" value="NAD(P)-bd_dom_sf"/>
</dbReference>
<name>A0AAE8N2U6_9PEZI</name>
<protein>
    <submittedName>
        <fullName evidence="6">Related to dehydrogenases with different specificities (Related to short-chain alcohol dehydrogenases)</fullName>
    </submittedName>
</protein>
<gene>
    <name evidence="6" type="ORF">DNG_07957</name>
</gene>
<dbReference type="InterPro" id="IPR002347">
    <property type="entry name" value="SDR_fam"/>
</dbReference>
<comment type="similarity">
    <text evidence="1 4">Belongs to the short-chain dehydrogenases/reductases (SDR) family.</text>
</comment>
<dbReference type="PANTHER" id="PTHR43976">
    <property type="entry name" value="SHORT CHAIN DEHYDROGENASE"/>
    <property type="match status" value="1"/>
</dbReference>
<dbReference type="SUPFAM" id="SSF51735">
    <property type="entry name" value="NAD(P)-binding Rossmann-fold domains"/>
    <property type="match status" value="1"/>
</dbReference>
<dbReference type="Gene3D" id="3.40.50.720">
    <property type="entry name" value="NAD(P)-binding Rossmann-like Domain"/>
    <property type="match status" value="1"/>
</dbReference>
<proteinExistence type="inferred from homology"/>
<feature type="chain" id="PRO_5042180643" evidence="5">
    <location>
        <begin position="17"/>
        <end position="289"/>
    </location>
</feature>
<dbReference type="PANTHER" id="PTHR43976:SF16">
    <property type="entry name" value="SHORT-CHAIN DEHYDROGENASE_REDUCTASE FAMILY PROTEIN"/>
    <property type="match status" value="1"/>
</dbReference>
<dbReference type="PROSITE" id="PS00061">
    <property type="entry name" value="ADH_SHORT"/>
    <property type="match status" value="1"/>
</dbReference>
<feature type="signal peptide" evidence="5">
    <location>
        <begin position="1"/>
        <end position="16"/>
    </location>
</feature>
<dbReference type="Pfam" id="PF00106">
    <property type="entry name" value="adh_short"/>
    <property type="match status" value="1"/>
</dbReference>
<dbReference type="AlphaFoldDB" id="A0AAE8N2U6"/>
<comment type="caution">
    <text evidence="6">The sequence shown here is derived from an EMBL/GenBank/DDBJ whole genome shotgun (WGS) entry which is preliminary data.</text>
</comment>
<organism evidence="6 7">
    <name type="scientific">Cephalotrichum gorgonifer</name>
    <dbReference type="NCBI Taxonomy" id="2041049"/>
    <lineage>
        <taxon>Eukaryota</taxon>
        <taxon>Fungi</taxon>
        <taxon>Dikarya</taxon>
        <taxon>Ascomycota</taxon>
        <taxon>Pezizomycotina</taxon>
        <taxon>Sordariomycetes</taxon>
        <taxon>Hypocreomycetidae</taxon>
        <taxon>Microascales</taxon>
        <taxon>Microascaceae</taxon>
        <taxon>Cephalotrichum</taxon>
    </lineage>
</organism>
<reference evidence="6" key="1">
    <citation type="submission" date="2018-03" db="EMBL/GenBank/DDBJ databases">
        <authorList>
            <person name="Guldener U."/>
        </authorList>
    </citation>
    <scope>NUCLEOTIDE SEQUENCE</scope>
</reference>
<evidence type="ECO:0000313" key="7">
    <source>
        <dbReference type="Proteomes" id="UP001187682"/>
    </source>
</evidence>
<evidence type="ECO:0000313" key="6">
    <source>
        <dbReference type="EMBL" id="SPO05270.1"/>
    </source>
</evidence>
<evidence type="ECO:0000256" key="1">
    <source>
        <dbReference type="ARBA" id="ARBA00006484"/>
    </source>
</evidence>
<keyword evidence="7" id="KW-1185">Reference proteome</keyword>
<keyword evidence="5" id="KW-0732">Signal</keyword>
<keyword evidence="2" id="KW-0521">NADP</keyword>
<evidence type="ECO:0000256" key="5">
    <source>
        <dbReference type="SAM" id="SignalP"/>
    </source>
</evidence>
<dbReference type="InterPro" id="IPR020904">
    <property type="entry name" value="Sc_DH/Rdtase_CS"/>
</dbReference>
<evidence type="ECO:0000256" key="2">
    <source>
        <dbReference type="ARBA" id="ARBA00022857"/>
    </source>
</evidence>
<dbReference type="PRINTS" id="PR00080">
    <property type="entry name" value="SDRFAMILY"/>
</dbReference>
<evidence type="ECO:0000256" key="3">
    <source>
        <dbReference type="ARBA" id="ARBA00023002"/>
    </source>
</evidence>
<dbReference type="GO" id="GO:0016491">
    <property type="term" value="F:oxidoreductase activity"/>
    <property type="evidence" value="ECO:0007669"/>
    <property type="project" value="UniProtKB-KW"/>
</dbReference>
<dbReference type="PRINTS" id="PR00081">
    <property type="entry name" value="GDHRDH"/>
</dbReference>
<dbReference type="EMBL" id="ONZQ02000012">
    <property type="protein sequence ID" value="SPO05270.1"/>
    <property type="molecule type" value="Genomic_DNA"/>
</dbReference>
<keyword evidence="3" id="KW-0560">Oxidoreductase</keyword>